<evidence type="ECO:0000313" key="1">
    <source>
        <dbReference type="EMBL" id="EKC75778.1"/>
    </source>
</evidence>
<reference evidence="1" key="1">
    <citation type="journal article" date="2013" name="Environ. Microbiol.">
        <title>Microbiota from the distal guts of lean and obese adolescents exhibit partial functional redundancy besides clear differences in community structure.</title>
        <authorList>
            <person name="Ferrer M."/>
            <person name="Ruiz A."/>
            <person name="Lanza F."/>
            <person name="Haange S.B."/>
            <person name="Oberbach A."/>
            <person name="Till H."/>
            <person name="Bargiela R."/>
            <person name="Campoy C."/>
            <person name="Segura M.T."/>
            <person name="Richter M."/>
            <person name="von Bergen M."/>
            <person name="Seifert J."/>
            <person name="Suarez A."/>
        </authorList>
    </citation>
    <scope>NUCLEOTIDE SEQUENCE</scope>
</reference>
<sequence>VEMTFDSRGEYGWQLKTVDLQIAGAAKPLRLFVEADVR</sequence>
<organism evidence="1">
    <name type="scientific">human gut metagenome</name>
    <dbReference type="NCBI Taxonomy" id="408170"/>
    <lineage>
        <taxon>unclassified sequences</taxon>
        <taxon>metagenomes</taxon>
        <taxon>organismal metagenomes</taxon>
    </lineage>
</organism>
<proteinExistence type="predicted"/>
<feature type="non-terminal residue" evidence="1">
    <location>
        <position position="1"/>
    </location>
</feature>
<dbReference type="EMBL" id="AJWY01003291">
    <property type="protein sequence ID" value="EKC75778.1"/>
    <property type="molecule type" value="Genomic_DNA"/>
</dbReference>
<protein>
    <submittedName>
        <fullName evidence="1">Uncharacterized protein</fullName>
    </submittedName>
</protein>
<comment type="caution">
    <text evidence="1">The sequence shown here is derived from an EMBL/GenBank/DDBJ whole genome shotgun (WGS) entry which is preliminary data.</text>
</comment>
<gene>
    <name evidence="1" type="ORF">LEA_05027</name>
</gene>
<accession>K1U0N0</accession>
<dbReference type="AlphaFoldDB" id="K1U0N0"/>
<name>K1U0N0_9ZZZZ</name>